<comment type="caution">
    <text evidence="13">The sequence shown here is derived from an EMBL/GenBank/DDBJ whole genome shotgun (WGS) entry which is preliminary data.</text>
</comment>
<dbReference type="Pfam" id="PF13393">
    <property type="entry name" value="tRNA-synt_His"/>
    <property type="match status" value="1"/>
</dbReference>
<keyword evidence="4 10" id="KW-0436">Ligase</keyword>
<evidence type="ECO:0000256" key="11">
    <source>
        <dbReference type="PIRSR" id="PIRSR001549-1"/>
    </source>
</evidence>
<evidence type="ECO:0000256" key="3">
    <source>
        <dbReference type="ARBA" id="ARBA00022490"/>
    </source>
</evidence>
<evidence type="ECO:0000256" key="5">
    <source>
        <dbReference type="ARBA" id="ARBA00022741"/>
    </source>
</evidence>
<dbReference type="SUPFAM" id="SSF52954">
    <property type="entry name" value="Class II aaRS ABD-related"/>
    <property type="match status" value="1"/>
</dbReference>
<dbReference type="Pfam" id="PF03129">
    <property type="entry name" value="HGTP_anticodon"/>
    <property type="match status" value="1"/>
</dbReference>
<dbReference type="GO" id="GO:0005737">
    <property type="term" value="C:cytoplasm"/>
    <property type="evidence" value="ECO:0007669"/>
    <property type="project" value="UniProtKB-SubCell"/>
</dbReference>
<dbReference type="PANTHER" id="PTHR11476">
    <property type="entry name" value="HISTIDYL-TRNA SYNTHETASE"/>
    <property type="match status" value="1"/>
</dbReference>
<evidence type="ECO:0000256" key="2">
    <source>
        <dbReference type="ARBA" id="ARBA00011738"/>
    </source>
</evidence>
<dbReference type="RefSeq" id="WP_054360479.1">
    <property type="nucleotide sequence ID" value="NZ_LJYW01000001.1"/>
</dbReference>
<dbReference type="GO" id="GO:0006427">
    <property type="term" value="P:histidyl-tRNA aminoacylation"/>
    <property type="evidence" value="ECO:0007669"/>
    <property type="project" value="UniProtKB-UniRule"/>
</dbReference>
<keyword evidence="6 10" id="KW-0067">ATP-binding</keyword>
<evidence type="ECO:0000313" key="14">
    <source>
        <dbReference type="Proteomes" id="UP000048984"/>
    </source>
</evidence>
<dbReference type="InterPro" id="IPR015807">
    <property type="entry name" value="His-tRNA-ligase"/>
</dbReference>
<dbReference type="PIRSF" id="PIRSF001549">
    <property type="entry name" value="His-tRNA_synth"/>
    <property type="match status" value="1"/>
</dbReference>
<dbReference type="InterPro" id="IPR004516">
    <property type="entry name" value="HisRS/HisZ"/>
</dbReference>
<dbReference type="PANTHER" id="PTHR11476:SF7">
    <property type="entry name" value="HISTIDINE--TRNA LIGASE"/>
    <property type="match status" value="1"/>
</dbReference>
<evidence type="ECO:0000259" key="12">
    <source>
        <dbReference type="PROSITE" id="PS50862"/>
    </source>
</evidence>
<dbReference type="Proteomes" id="UP000048984">
    <property type="component" value="Unassembled WGS sequence"/>
</dbReference>
<dbReference type="SUPFAM" id="SSF55681">
    <property type="entry name" value="Class II aaRS and biotin synthetases"/>
    <property type="match status" value="1"/>
</dbReference>
<feature type="binding site" evidence="11">
    <location>
        <position position="300"/>
    </location>
    <ligand>
        <name>L-histidine</name>
        <dbReference type="ChEBI" id="CHEBI:57595"/>
    </ligand>
</feature>
<proteinExistence type="inferred from homology"/>
<reference evidence="13 14" key="2">
    <citation type="submission" date="2015-10" db="EMBL/GenBank/DDBJ databases">
        <title>Draft Genome Sequence of Prosthecomicrobium hirschii ATCC 27832.</title>
        <authorList>
            <person name="Daniel J."/>
            <person name="Givan S.A."/>
            <person name="Brun Y.V."/>
            <person name="Brown P.J."/>
        </authorList>
    </citation>
    <scope>NUCLEOTIDE SEQUENCE [LARGE SCALE GENOMIC DNA]</scope>
    <source>
        <strain evidence="13 14">16</strain>
    </source>
</reference>
<organism evidence="13 14">
    <name type="scientific">Prosthecodimorpha hirschii</name>
    <dbReference type="NCBI Taxonomy" id="665126"/>
    <lineage>
        <taxon>Bacteria</taxon>
        <taxon>Pseudomonadati</taxon>
        <taxon>Pseudomonadota</taxon>
        <taxon>Alphaproteobacteria</taxon>
        <taxon>Hyphomicrobiales</taxon>
        <taxon>Ancalomicrobiaceae</taxon>
        <taxon>Prosthecodimorpha</taxon>
    </lineage>
</organism>
<evidence type="ECO:0000313" key="13">
    <source>
        <dbReference type="EMBL" id="KPL54311.1"/>
    </source>
</evidence>
<dbReference type="Gene3D" id="3.30.930.10">
    <property type="entry name" value="Bira Bifunctional Protein, Domain 2"/>
    <property type="match status" value="1"/>
</dbReference>
<keyword evidence="7 10" id="KW-0648">Protein biosynthesis</keyword>
<reference evidence="13 14" key="1">
    <citation type="submission" date="2015-09" db="EMBL/GenBank/DDBJ databases">
        <authorList>
            <person name="Jackson K.R."/>
            <person name="Lunt B.L."/>
            <person name="Fisher J.N.B."/>
            <person name="Gardner A.V."/>
            <person name="Bailey M.E."/>
            <person name="Deus L.M."/>
            <person name="Earl A.S."/>
            <person name="Gibby P.D."/>
            <person name="Hartmann K.A."/>
            <person name="Liu J.E."/>
            <person name="Manci A.M."/>
            <person name="Nielsen D.A."/>
            <person name="Solomon M.B."/>
            <person name="Breakwell D.P."/>
            <person name="Burnett S.H."/>
            <person name="Grose J.H."/>
        </authorList>
    </citation>
    <scope>NUCLEOTIDE SEQUENCE [LARGE SCALE GENOMIC DNA]</scope>
    <source>
        <strain evidence="13 14">16</strain>
    </source>
</reference>
<keyword evidence="3 10" id="KW-0963">Cytoplasm</keyword>
<sequence length="495" mass="53796">MTGGDRLKARLPRGFVDRMPDEIRAVDAMLAKIRETYELYGFEPVETPLVEYTDALGKFLPDQDRPNEGVFSVQDDDEQWLSLRYDLTAPLARYVAENYEKLPKPYRSYRAGWVFRNEKPGPGRFRQFMQFDADTVGAPSVAADAEICMMAADTLENLGIARGDYVVKVNNRKVLDGVLEVIGLSGDDAAHRRLIALRAIDKLDRLGAEGVRHLLGDGRKDESGDFTPGARLTPEAIDTVLAFVGAGGATTEETLATLRRVVGSSARGSEGVEELAEIGRLVAAAGYDDGRVRIDPSVVRGLEYYTGPVYEAELTFEIVNDDGHTVRFGSVAGGGRYDGLVSRFIGEPVPATGFSIGVSRLTAALKSRGLIGGQTAPGPVVVLVMDRSETARYQAIVARLRAAGIRAELYLGGSGMKAQMKYADRRRAPCVVIQGSDERDRGVVQVKDLIEGKRLSGTITDNKEWRESRPAQFEVSEAPEALVPAILALLQGAKG</sequence>
<evidence type="ECO:0000256" key="4">
    <source>
        <dbReference type="ARBA" id="ARBA00022598"/>
    </source>
</evidence>
<comment type="similarity">
    <text evidence="1 10">Belongs to the class-II aminoacyl-tRNA synthetase family.</text>
</comment>
<feature type="domain" description="Aminoacyl-transfer RNA synthetases class-II family profile" evidence="12">
    <location>
        <begin position="13"/>
        <end position="377"/>
    </location>
</feature>
<dbReference type="NCBIfam" id="TIGR00442">
    <property type="entry name" value="hisS"/>
    <property type="match status" value="1"/>
</dbReference>
<feature type="binding site" evidence="11">
    <location>
        <begin position="304"/>
        <end position="305"/>
    </location>
    <ligand>
        <name>L-histidine</name>
        <dbReference type="ChEBI" id="CHEBI:57595"/>
    </ligand>
</feature>
<accession>A0A0P6VNB2</accession>
<dbReference type="CDD" id="cd00773">
    <property type="entry name" value="HisRS-like_core"/>
    <property type="match status" value="1"/>
</dbReference>
<dbReference type="InterPro" id="IPR033656">
    <property type="entry name" value="HisRS_anticodon"/>
</dbReference>
<comment type="catalytic activity">
    <reaction evidence="9 10">
        <text>tRNA(His) + L-histidine + ATP = L-histidyl-tRNA(His) + AMP + diphosphate + H(+)</text>
        <dbReference type="Rhea" id="RHEA:17313"/>
        <dbReference type="Rhea" id="RHEA-COMP:9665"/>
        <dbReference type="Rhea" id="RHEA-COMP:9689"/>
        <dbReference type="ChEBI" id="CHEBI:15378"/>
        <dbReference type="ChEBI" id="CHEBI:30616"/>
        <dbReference type="ChEBI" id="CHEBI:33019"/>
        <dbReference type="ChEBI" id="CHEBI:57595"/>
        <dbReference type="ChEBI" id="CHEBI:78442"/>
        <dbReference type="ChEBI" id="CHEBI:78527"/>
        <dbReference type="ChEBI" id="CHEBI:456215"/>
        <dbReference type="EC" id="6.1.1.21"/>
    </reaction>
</comment>
<dbReference type="PROSITE" id="PS50862">
    <property type="entry name" value="AA_TRNA_LIGASE_II"/>
    <property type="match status" value="1"/>
</dbReference>
<comment type="subcellular location">
    <subcellularLocation>
        <location evidence="10">Cytoplasm</location>
    </subcellularLocation>
</comment>
<dbReference type="InterPro" id="IPR045864">
    <property type="entry name" value="aa-tRNA-synth_II/BPL/LPL"/>
</dbReference>
<keyword evidence="14" id="KW-1185">Reference proteome</keyword>
<dbReference type="GO" id="GO:0005524">
    <property type="term" value="F:ATP binding"/>
    <property type="evidence" value="ECO:0007669"/>
    <property type="project" value="UniProtKB-UniRule"/>
</dbReference>
<dbReference type="EMBL" id="LJYW01000001">
    <property type="protein sequence ID" value="KPL54311.1"/>
    <property type="molecule type" value="Genomic_DNA"/>
</dbReference>
<feature type="binding site" evidence="11">
    <location>
        <position position="116"/>
    </location>
    <ligand>
        <name>L-histidine</name>
        <dbReference type="ChEBI" id="CHEBI:57595"/>
    </ligand>
</feature>
<dbReference type="HAMAP" id="MF_00127">
    <property type="entry name" value="His_tRNA_synth"/>
    <property type="match status" value="1"/>
</dbReference>
<dbReference type="AlphaFoldDB" id="A0A0P6VNB2"/>
<dbReference type="InterPro" id="IPR041715">
    <property type="entry name" value="HisRS-like_core"/>
</dbReference>
<feature type="binding site" evidence="11">
    <location>
        <position position="130"/>
    </location>
    <ligand>
        <name>L-histidine</name>
        <dbReference type="ChEBI" id="CHEBI:57595"/>
    </ligand>
</feature>
<feature type="binding site" evidence="11">
    <location>
        <begin position="86"/>
        <end position="88"/>
    </location>
    <ligand>
        <name>L-histidine</name>
        <dbReference type="ChEBI" id="CHEBI:57595"/>
    </ligand>
</feature>
<dbReference type="STRING" id="665126.ABB55_20585"/>
<dbReference type="CDD" id="cd00859">
    <property type="entry name" value="HisRS_anticodon"/>
    <property type="match status" value="1"/>
</dbReference>
<evidence type="ECO:0000256" key="7">
    <source>
        <dbReference type="ARBA" id="ARBA00022917"/>
    </source>
</evidence>
<keyword evidence="8 10" id="KW-0030">Aminoacyl-tRNA synthetase</keyword>
<evidence type="ECO:0000256" key="10">
    <source>
        <dbReference type="HAMAP-Rule" id="MF_00127"/>
    </source>
</evidence>
<dbReference type="InterPro" id="IPR004154">
    <property type="entry name" value="Anticodon-bd"/>
</dbReference>
<dbReference type="EC" id="6.1.1.21" evidence="10"/>
<comment type="subunit">
    <text evidence="2 10">Homodimer.</text>
</comment>
<keyword evidence="5 10" id="KW-0547">Nucleotide-binding</keyword>
<dbReference type="InterPro" id="IPR006195">
    <property type="entry name" value="aa-tRNA-synth_II"/>
</dbReference>
<dbReference type="Gene3D" id="3.40.50.800">
    <property type="entry name" value="Anticodon-binding domain"/>
    <property type="match status" value="1"/>
</dbReference>
<feature type="binding site" evidence="11">
    <location>
        <position position="134"/>
    </location>
    <ligand>
        <name>L-histidine</name>
        <dbReference type="ChEBI" id="CHEBI:57595"/>
    </ligand>
</feature>
<name>A0A0P6VNB2_9HYPH</name>
<gene>
    <name evidence="10" type="primary">hisS</name>
    <name evidence="13" type="ORF">ABB55_20585</name>
</gene>
<evidence type="ECO:0000256" key="6">
    <source>
        <dbReference type="ARBA" id="ARBA00022840"/>
    </source>
</evidence>
<evidence type="ECO:0000256" key="8">
    <source>
        <dbReference type="ARBA" id="ARBA00023146"/>
    </source>
</evidence>
<evidence type="ECO:0000256" key="1">
    <source>
        <dbReference type="ARBA" id="ARBA00008226"/>
    </source>
</evidence>
<evidence type="ECO:0000256" key="9">
    <source>
        <dbReference type="ARBA" id="ARBA00047639"/>
    </source>
</evidence>
<protein>
    <recommendedName>
        <fullName evidence="10">Histidine--tRNA ligase</fullName>
        <ecNumber evidence="10">6.1.1.21</ecNumber>
    </recommendedName>
    <alternativeName>
        <fullName evidence="10">Histidyl-tRNA synthetase</fullName>
        <shortName evidence="10">HisRS</shortName>
    </alternativeName>
</protein>
<dbReference type="GO" id="GO:0004821">
    <property type="term" value="F:histidine-tRNA ligase activity"/>
    <property type="evidence" value="ECO:0007669"/>
    <property type="project" value="UniProtKB-UniRule"/>
</dbReference>
<dbReference type="InterPro" id="IPR036621">
    <property type="entry name" value="Anticodon-bd_dom_sf"/>
</dbReference>